<dbReference type="GO" id="GO:0016301">
    <property type="term" value="F:kinase activity"/>
    <property type="evidence" value="ECO:0007669"/>
    <property type="project" value="UniProtKB-KW"/>
</dbReference>
<keyword evidence="6" id="KW-1185">Reference proteome</keyword>
<dbReference type="PANTHER" id="PTHR21599">
    <property type="entry name" value="GLYCERATE KINASE"/>
    <property type="match status" value="1"/>
</dbReference>
<name>A0ABN2ME62_9MICO</name>
<evidence type="ECO:0000256" key="1">
    <source>
        <dbReference type="ARBA" id="ARBA00006284"/>
    </source>
</evidence>
<dbReference type="InterPro" id="IPR004381">
    <property type="entry name" value="Glycerate_kinase"/>
</dbReference>
<reference evidence="6" key="1">
    <citation type="journal article" date="2019" name="Int. J. Syst. Evol. Microbiol.">
        <title>The Global Catalogue of Microorganisms (GCM) 10K type strain sequencing project: providing services to taxonomists for standard genome sequencing and annotation.</title>
        <authorList>
            <consortium name="The Broad Institute Genomics Platform"/>
            <consortium name="The Broad Institute Genome Sequencing Center for Infectious Disease"/>
            <person name="Wu L."/>
            <person name="Ma J."/>
        </authorList>
    </citation>
    <scope>NUCLEOTIDE SEQUENCE [LARGE SCALE GENOMIC DNA]</scope>
    <source>
        <strain evidence="6">JCM 14323</strain>
    </source>
</reference>
<dbReference type="InterPro" id="IPR036129">
    <property type="entry name" value="Glycerate_kinase_sf"/>
</dbReference>
<dbReference type="Proteomes" id="UP001501746">
    <property type="component" value="Unassembled WGS sequence"/>
</dbReference>
<evidence type="ECO:0000256" key="2">
    <source>
        <dbReference type="ARBA" id="ARBA00022679"/>
    </source>
</evidence>
<evidence type="ECO:0000313" key="5">
    <source>
        <dbReference type="EMBL" id="GAA1822310.1"/>
    </source>
</evidence>
<dbReference type="Pfam" id="PF02595">
    <property type="entry name" value="Gly_kinase"/>
    <property type="match status" value="1"/>
</dbReference>
<dbReference type="SUPFAM" id="SSF110738">
    <property type="entry name" value="Glycerate kinase I"/>
    <property type="match status" value="1"/>
</dbReference>
<dbReference type="InterPro" id="IPR018193">
    <property type="entry name" value="Glyc_kinase_flavodox-like_fold"/>
</dbReference>
<protein>
    <submittedName>
        <fullName evidence="5">Glycerate kinase</fullName>
    </submittedName>
</protein>
<proteinExistence type="inferred from homology"/>
<comment type="caution">
    <text evidence="5">The sequence shown here is derived from an EMBL/GenBank/DDBJ whole genome shotgun (WGS) entry which is preliminary data.</text>
</comment>
<dbReference type="Gene3D" id="3.90.1510.10">
    <property type="entry name" value="Glycerate kinase, domain 2"/>
    <property type="match status" value="1"/>
</dbReference>
<comment type="similarity">
    <text evidence="1 4">Belongs to the glycerate kinase type-1 family.</text>
</comment>
<organism evidence="5 6">
    <name type="scientific">Agromyces salentinus</name>
    <dbReference type="NCBI Taxonomy" id="269421"/>
    <lineage>
        <taxon>Bacteria</taxon>
        <taxon>Bacillati</taxon>
        <taxon>Actinomycetota</taxon>
        <taxon>Actinomycetes</taxon>
        <taxon>Micrococcales</taxon>
        <taxon>Microbacteriaceae</taxon>
        <taxon>Agromyces</taxon>
    </lineage>
</organism>
<dbReference type="Gene3D" id="3.40.50.10350">
    <property type="entry name" value="Glycerate kinase, domain 1"/>
    <property type="match status" value="1"/>
</dbReference>
<accession>A0ABN2ME62</accession>
<evidence type="ECO:0000313" key="6">
    <source>
        <dbReference type="Proteomes" id="UP001501746"/>
    </source>
</evidence>
<dbReference type="PANTHER" id="PTHR21599:SF0">
    <property type="entry name" value="GLYCERATE KINASE"/>
    <property type="match status" value="1"/>
</dbReference>
<keyword evidence="2 4" id="KW-0808">Transferase</keyword>
<dbReference type="InterPro" id="IPR018197">
    <property type="entry name" value="Glycerate_kinase_RE-like"/>
</dbReference>
<gene>
    <name evidence="5" type="ORF">GCM10009750_00860</name>
</gene>
<keyword evidence="3 4" id="KW-0418">Kinase</keyword>
<evidence type="ECO:0000256" key="3">
    <source>
        <dbReference type="ARBA" id="ARBA00022777"/>
    </source>
</evidence>
<dbReference type="NCBIfam" id="TIGR00045">
    <property type="entry name" value="glycerate kinase"/>
    <property type="match status" value="1"/>
</dbReference>
<sequence length="360" mass="35242">MRVVIAPDSFKGTVEATDVAAALARGWARARPGDELVEMPMADGGEGTLDAFLAAVPGATRVPVEVLGPDSRLVPSNWVLLPDGTGVVELASTSGITMLDPLQPLDAHTVGFGEAIAAALDHGVERLLLGLGGSATTDGGAGALAALGARFADPAGEPVRPGNRGLADLAAVDLGSLRALPPGGAVVLGDVTNPLLGPTGAAAVFGPQKGADAATVEFLEANLARLAGLVDADAGAPGTGAAGGTGFAMLAWGARLGGGAELIARTIGLPGALADADLVITGEGRYDGQSEAGKAPTEVACLAEQAGVPVALVAGAITAEPARFAASVSLTELAGGAAGAMADGVRWLEEAGARLARDLP</sequence>
<dbReference type="EMBL" id="BAAANK010000001">
    <property type="protein sequence ID" value="GAA1822310.1"/>
    <property type="molecule type" value="Genomic_DNA"/>
</dbReference>
<dbReference type="PIRSF" id="PIRSF006078">
    <property type="entry name" value="GlxK"/>
    <property type="match status" value="1"/>
</dbReference>
<evidence type="ECO:0000256" key="4">
    <source>
        <dbReference type="PIRNR" id="PIRNR006078"/>
    </source>
</evidence>
<dbReference type="RefSeq" id="WP_157425671.1">
    <property type="nucleotide sequence ID" value="NZ_BAAANK010000001.1"/>
</dbReference>